<dbReference type="PATRIC" id="fig|33935.3.peg.2168"/>
<evidence type="ECO:0000313" key="1">
    <source>
        <dbReference type="EMBL" id="KOY80871.1"/>
    </source>
</evidence>
<organism evidence="1 2">
    <name type="scientific">Lysinibacillus macroides</name>
    <dbReference type="NCBI Taxonomy" id="33935"/>
    <lineage>
        <taxon>Bacteria</taxon>
        <taxon>Bacillati</taxon>
        <taxon>Bacillota</taxon>
        <taxon>Bacilli</taxon>
        <taxon>Bacillales</taxon>
        <taxon>Bacillaceae</taxon>
        <taxon>Lysinibacillus</taxon>
    </lineage>
</organism>
<sequence length="131" mass="14804">MLKQNYIYFKITKNYIGIKGVHVMKISKVFTGLVVCGVLMFPGALTSTSSAKELNSSISSETINFSSGNEEKQLVNTTAPSAFIHGVNLKYYEGETYYYTMTKNGKRYSGTLYYQSKNSSGYWYTGWMAER</sequence>
<reference evidence="1 2" key="1">
    <citation type="submission" date="2015-07" db="EMBL/GenBank/DDBJ databases">
        <title>Genome sequencing project for genomic taxonomy and phylogenomics of Bacillus-like bacteria.</title>
        <authorList>
            <person name="Liu B."/>
            <person name="Wang J."/>
            <person name="Zhu Y."/>
            <person name="Liu G."/>
            <person name="Chen Q."/>
            <person name="Chen Z."/>
            <person name="Che J."/>
            <person name="Ge C."/>
            <person name="Shi H."/>
            <person name="Pan Z."/>
            <person name="Liu X."/>
        </authorList>
    </citation>
    <scope>NUCLEOTIDE SEQUENCE [LARGE SCALE GENOMIC DNA]</scope>
    <source>
        <strain evidence="1 2">DSM 54</strain>
    </source>
</reference>
<name>A0A0N0CUY2_9BACI</name>
<keyword evidence="2" id="KW-1185">Reference proteome</keyword>
<gene>
    <name evidence="1" type="ORF">ADM90_17000</name>
</gene>
<evidence type="ECO:0000313" key="2">
    <source>
        <dbReference type="Proteomes" id="UP000037977"/>
    </source>
</evidence>
<dbReference type="EMBL" id="LGCI01000010">
    <property type="protein sequence ID" value="KOY80871.1"/>
    <property type="molecule type" value="Genomic_DNA"/>
</dbReference>
<accession>A0A0N0CUY2</accession>
<dbReference type="Proteomes" id="UP000037977">
    <property type="component" value="Unassembled WGS sequence"/>
</dbReference>
<proteinExistence type="predicted"/>
<comment type="caution">
    <text evidence="1">The sequence shown here is derived from an EMBL/GenBank/DDBJ whole genome shotgun (WGS) entry which is preliminary data.</text>
</comment>
<protein>
    <submittedName>
        <fullName evidence="1">Uncharacterized protein</fullName>
    </submittedName>
</protein>
<dbReference type="AlphaFoldDB" id="A0A0N0CUY2"/>